<accession>A0A1J1I353</accession>
<dbReference type="AlphaFoldDB" id="A0A1J1I353"/>
<keyword evidence="2" id="KW-1185">Reference proteome</keyword>
<dbReference type="EMBL" id="CVRI01000037">
    <property type="protein sequence ID" value="CRK93278.1"/>
    <property type="molecule type" value="Genomic_DNA"/>
</dbReference>
<reference evidence="1 2" key="1">
    <citation type="submission" date="2015-04" db="EMBL/GenBank/DDBJ databases">
        <authorList>
            <person name="Syromyatnikov M.Y."/>
            <person name="Popov V.N."/>
        </authorList>
    </citation>
    <scope>NUCLEOTIDE SEQUENCE [LARGE SCALE GENOMIC DNA]</scope>
</reference>
<protein>
    <submittedName>
        <fullName evidence="1">CLUMA_CG006821, isoform A</fullName>
    </submittedName>
</protein>
<gene>
    <name evidence="1" type="ORF">CLUMA_CG006821</name>
</gene>
<organism evidence="1 2">
    <name type="scientific">Clunio marinus</name>
    <dbReference type="NCBI Taxonomy" id="568069"/>
    <lineage>
        <taxon>Eukaryota</taxon>
        <taxon>Metazoa</taxon>
        <taxon>Ecdysozoa</taxon>
        <taxon>Arthropoda</taxon>
        <taxon>Hexapoda</taxon>
        <taxon>Insecta</taxon>
        <taxon>Pterygota</taxon>
        <taxon>Neoptera</taxon>
        <taxon>Endopterygota</taxon>
        <taxon>Diptera</taxon>
        <taxon>Nematocera</taxon>
        <taxon>Chironomoidea</taxon>
        <taxon>Chironomidae</taxon>
        <taxon>Clunio</taxon>
    </lineage>
</organism>
<dbReference type="Proteomes" id="UP000183832">
    <property type="component" value="Unassembled WGS sequence"/>
</dbReference>
<evidence type="ECO:0000313" key="2">
    <source>
        <dbReference type="Proteomes" id="UP000183832"/>
    </source>
</evidence>
<sequence length="67" mass="7739">MKTENLTMMSLRNENKKTSTTSNLKILNIKLRNWMNSRLGISSLILKPQNTASGYFGDPKSFKFRQD</sequence>
<name>A0A1J1I353_9DIPT</name>
<evidence type="ECO:0000313" key="1">
    <source>
        <dbReference type="EMBL" id="CRK93278.1"/>
    </source>
</evidence>
<proteinExistence type="predicted"/>